<dbReference type="Proteomes" id="UP001169823">
    <property type="component" value="Unassembled WGS sequence"/>
</dbReference>
<comment type="caution">
    <text evidence="1">The sequence shown here is derived from an EMBL/GenBank/DDBJ whole genome shotgun (WGS) entry which is preliminary data.</text>
</comment>
<name>A0AAW7XUB3_9RHOB</name>
<proteinExistence type="predicted"/>
<accession>A0AAW7XUB3</accession>
<protein>
    <recommendedName>
        <fullName evidence="3">Nitroreductase</fullName>
    </recommendedName>
</protein>
<evidence type="ECO:0008006" key="3">
    <source>
        <dbReference type="Google" id="ProtNLM"/>
    </source>
</evidence>
<reference evidence="1" key="1">
    <citation type="submission" date="2023-07" db="EMBL/GenBank/DDBJ databases">
        <title>Genome content predicts the carbon catabolic preferences of heterotrophic bacteria.</title>
        <authorList>
            <person name="Gralka M."/>
        </authorList>
    </citation>
    <scope>NUCLEOTIDE SEQUENCE</scope>
    <source>
        <strain evidence="1">I2M02</strain>
    </source>
</reference>
<dbReference type="AlphaFoldDB" id="A0AAW7XUB3"/>
<gene>
    <name evidence="1" type="ORF">Q4494_12300</name>
</gene>
<organism evidence="1 2">
    <name type="scientific">Celeribacter halophilus</name>
    <dbReference type="NCBI Taxonomy" id="576117"/>
    <lineage>
        <taxon>Bacteria</taxon>
        <taxon>Pseudomonadati</taxon>
        <taxon>Pseudomonadota</taxon>
        <taxon>Alphaproteobacteria</taxon>
        <taxon>Rhodobacterales</taxon>
        <taxon>Roseobacteraceae</taxon>
        <taxon>Celeribacter</taxon>
    </lineage>
</organism>
<evidence type="ECO:0000313" key="2">
    <source>
        <dbReference type="Proteomes" id="UP001169823"/>
    </source>
</evidence>
<dbReference type="EMBL" id="JAUOPJ010000010">
    <property type="protein sequence ID" value="MDO6457866.1"/>
    <property type="molecule type" value="Genomic_DNA"/>
</dbReference>
<sequence>MLDNRSRTPRMAGETAFRNLHGDPRWIAARTDYVLPAFKACESHIAERGRKAVVADQVEGIRPHIAVHWEGMGQLAGIRVGLQCMFDGAGWLDFAVGLVRTKGRCHDYSQLMREQVLANDPEGALKVMNVCFVGVGVIDATERAPFHQAKWRAGAPRPKWLS</sequence>
<dbReference type="RefSeq" id="WP_303494764.1">
    <property type="nucleotide sequence ID" value="NZ_JAUOPJ010000010.1"/>
</dbReference>
<evidence type="ECO:0000313" key="1">
    <source>
        <dbReference type="EMBL" id="MDO6457866.1"/>
    </source>
</evidence>